<dbReference type="EMBL" id="BMNQ01000003">
    <property type="protein sequence ID" value="GGJ84887.1"/>
    <property type="molecule type" value="Genomic_DNA"/>
</dbReference>
<comment type="caution">
    <text evidence="1">The sequence shown here is derived from an EMBL/GenBank/DDBJ whole genome shotgun (WGS) entry which is preliminary data.</text>
</comment>
<keyword evidence="2" id="KW-1185">Reference proteome</keyword>
<organism evidence="1 2">
    <name type="scientific">Lentibacillus kapialis</name>
    <dbReference type="NCBI Taxonomy" id="340214"/>
    <lineage>
        <taxon>Bacteria</taxon>
        <taxon>Bacillati</taxon>
        <taxon>Bacillota</taxon>
        <taxon>Bacilli</taxon>
        <taxon>Bacillales</taxon>
        <taxon>Bacillaceae</taxon>
        <taxon>Lentibacillus</taxon>
    </lineage>
</organism>
<dbReference type="AlphaFoldDB" id="A0A917PMV6"/>
<evidence type="ECO:0000313" key="1">
    <source>
        <dbReference type="EMBL" id="GGJ84887.1"/>
    </source>
</evidence>
<evidence type="ECO:0000313" key="2">
    <source>
        <dbReference type="Proteomes" id="UP000658382"/>
    </source>
</evidence>
<gene>
    <name evidence="1" type="ORF">GCM10007063_04290</name>
</gene>
<reference evidence="1" key="2">
    <citation type="submission" date="2020-09" db="EMBL/GenBank/DDBJ databases">
        <authorList>
            <person name="Sun Q."/>
            <person name="Ohkuma M."/>
        </authorList>
    </citation>
    <scope>NUCLEOTIDE SEQUENCE</scope>
    <source>
        <strain evidence="1">JCM 12580</strain>
    </source>
</reference>
<name>A0A917PMV6_9BACI</name>
<dbReference type="Proteomes" id="UP000658382">
    <property type="component" value="Unassembled WGS sequence"/>
</dbReference>
<sequence>MGDFISFSIRYKARRMPSFSNNVRKYKMVDLIRKASAFAIRRGECRVFLMKMSKALIPHSFIIVKYVINFQRNGNTVRKRGVDGHFFEKETFI</sequence>
<protein>
    <submittedName>
        <fullName evidence="1">Uncharacterized protein</fullName>
    </submittedName>
</protein>
<accession>A0A917PMV6</accession>
<proteinExistence type="predicted"/>
<reference evidence="1" key="1">
    <citation type="journal article" date="2014" name="Int. J. Syst. Evol. Microbiol.">
        <title>Complete genome sequence of Corynebacterium casei LMG S-19264T (=DSM 44701T), isolated from a smear-ripened cheese.</title>
        <authorList>
            <consortium name="US DOE Joint Genome Institute (JGI-PGF)"/>
            <person name="Walter F."/>
            <person name="Albersmeier A."/>
            <person name="Kalinowski J."/>
            <person name="Ruckert C."/>
        </authorList>
    </citation>
    <scope>NUCLEOTIDE SEQUENCE</scope>
    <source>
        <strain evidence="1">JCM 12580</strain>
    </source>
</reference>